<evidence type="ECO:0000313" key="7">
    <source>
        <dbReference type="Proteomes" id="UP000887574"/>
    </source>
</evidence>
<proteinExistence type="predicted"/>
<keyword evidence="2" id="KW-0479">Metal-binding</keyword>
<protein>
    <submittedName>
        <fullName evidence="8">Transposase</fullName>
    </submittedName>
</protein>
<sequence length="310" mass="35330">MSAEEAVSTSSQSPSVSSSAKKRKRDSIWEKFRNLHKDGIDYVQCIECPEVIYKSTVPASTLKYHWEESKNHKSVAVITSVGDDPGAKKLTKLEQIDRAFTKVLSVPSMPINAFLHPDMRSFIDLLNRDFKLPKSHATLKSRIEQLASTTKINLRRLVSQFKTKPSITCDIWTDASMKNAYLGVTLHFVKDSQLRTAFLGLRCLHEYGLTLDEIFKVVTDNGSNILSAFADVFELPNELPCYEYDEDNDDYESITFPAEDVLLDNMPQRISCYAHSLQLVIMKFSKMDANNTLDNFILRLKRTHKALEKH</sequence>
<dbReference type="SUPFAM" id="SSF53098">
    <property type="entry name" value="Ribonuclease H-like"/>
    <property type="match status" value="1"/>
</dbReference>
<evidence type="ECO:0000256" key="6">
    <source>
        <dbReference type="SAM" id="MobiDB-lite"/>
    </source>
</evidence>
<dbReference type="Proteomes" id="UP000887574">
    <property type="component" value="Unplaced"/>
</dbReference>
<dbReference type="GO" id="GO:0005634">
    <property type="term" value="C:nucleus"/>
    <property type="evidence" value="ECO:0007669"/>
    <property type="project" value="UniProtKB-SubCell"/>
</dbReference>
<name>A0A915EIY0_9BILA</name>
<dbReference type="InterPro" id="IPR052035">
    <property type="entry name" value="ZnF_BED_domain_contain"/>
</dbReference>
<dbReference type="WBParaSite" id="jg6816">
    <property type="protein sequence ID" value="jg6816"/>
    <property type="gene ID" value="jg6816"/>
</dbReference>
<evidence type="ECO:0000256" key="5">
    <source>
        <dbReference type="ARBA" id="ARBA00023242"/>
    </source>
</evidence>
<dbReference type="InterPro" id="IPR012337">
    <property type="entry name" value="RNaseH-like_sf"/>
</dbReference>
<comment type="subcellular location">
    <subcellularLocation>
        <location evidence="1">Nucleus</location>
    </subcellularLocation>
</comment>
<keyword evidence="4" id="KW-0862">Zinc</keyword>
<organism evidence="7 8">
    <name type="scientific">Ditylenchus dipsaci</name>
    <dbReference type="NCBI Taxonomy" id="166011"/>
    <lineage>
        <taxon>Eukaryota</taxon>
        <taxon>Metazoa</taxon>
        <taxon>Ecdysozoa</taxon>
        <taxon>Nematoda</taxon>
        <taxon>Chromadorea</taxon>
        <taxon>Rhabditida</taxon>
        <taxon>Tylenchina</taxon>
        <taxon>Tylenchomorpha</taxon>
        <taxon>Sphaerularioidea</taxon>
        <taxon>Anguinidae</taxon>
        <taxon>Anguininae</taxon>
        <taxon>Ditylenchus</taxon>
    </lineage>
</organism>
<evidence type="ECO:0000256" key="2">
    <source>
        <dbReference type="ARBA" id="ARBA00022723"/>
    </source>
</evidence>
<dbReference type="AlphaFoldDB" id="A0A915EIY0"/>
<dbReference type="PANTHER" id="PTHR46481:SF10">
    <property type="entry name" value="ZINC FINGER BED DOMAIN-CONTAINING PROTEIN 39"/>
    <property type="match status" value="1"/>
</dbReference>
<keyword evidence="3" id="KW-0863">Zinc-finger</keyword>
<feature type="region of interest" description="Disordered" evidence="6">
    <location>
        <begin position="1"/>
        <end position="24"/>
    </location>
</feature>
<evidence type="ECO:0000256" key="1">
    <source>
        <dbReference type="ARBA" id="ARBA00004123"/>
    </source>
</evidence>
<feature type="compositionally biased region" description="Low complexity" evidence="6">
    <location>
        <begin position="8"/>
        <end position="19"/>
    </location>
</feature>
<keyword evidence="5" id="KW-0539">Nucleus</keyword>
<reference evidence="8" key="1">
    <citation type="submission" date="2022-11" db="UniProtKB">
        <authorList>
            <consortium name="WormBaseParasite"/>
        </authorList>
    </citation>
    <scope>IDENTIFICATION</scope>
</reference>
<accession>A0A915EIY0</accession>
<evidence type="ECO:0000256" key="4">
    <source>
        <dbReference type="ARBA" id="ARBA00022833"/>
    </source>
</evidence>
<keyword evidence="7" id="KW-1185">Reference proteome</keyword>
<dbReference type="GO" id="GO:0008270">
    <property type="term" value="F:zinc ion binding"/>
    <property type="evidence" value="ECO:0007669"/>
    <property type="project" value="UniProtKB-KW"/>
</dbReference>
<evidence type="ECO:0000313" key="8">
    <source>
        <dbReference type="WBParaSite" id="jg6816"/>
    </source>
</evidence>
<evidence type="ECO:0000256" key="3">
    <source>
        <dbReference type="ARBA" id="ARBA00022771"/>
    </source>
</evidence>
<dbReference type="PANTHER" id="PTHR46481">
    <property type="entry name" value="ZINC FINGER BED DOMAIN-CONTAINING PROTEIN 4"/>
    <property type="match status" value="1"/>
</dbReference>